<keyword evidence="1" id="KW-0805">Transcription regulation</keyword>
<evidence type="ECO:0000313" key="6">
    <source>
        <dbReference type="Proteomes" id="UP001431693"/>
    </source>
</evidence>
<dbReference type="InterPro" id="IPR000524">
    <property type="entry name" value="Tscrpt_reg_HTH_GntR"/>
</dbReference>
<evidence type="ECO:0000256" key="2">
    <source>
        <dbReference type="ARBA" id="ARBA00023125"/>
    </source>
</evidence>
<dbReference type="PRINTS" id="PR00035">
    <property type="entry name" value="HTHGNTR"/>
</dbReference>
<dbReference type="PROSITE" id="PS50949">
    <property type="entry name" value="HTH_GNTR"/>
    <property type="match status" value="1"/>
</dbReference>
<dbReference type="EMBL" id="JASJEX010000003">
    <property type="protein sequence ID" value="MDJ1129615.1"/>
    <property type="molecule type" value="Genomic_DNA"/>
</dbReference>
<accession>A0ABT6ZKQ5</accession>
<evidence type="ECO:0000259" key="4">
    <source>
        <dbReference type="PROSITE" id="PS50949"/>
    </source>
</evidence>
<dbReference type="InterPro" id="IPR050679">
    <property type="entry name" value="Bact_HTH_transcr_reg"/>
</dbReference>
<protein>
    <submittedName>
        <fullName evidence="5">GntR family transcriptional regulator</fullName>
    </submittedName>
</protein>
<proteinExistence type="predicted"/>
<keyword evidence="6" id="KW-1185">Reference proteome</keyword>
<dbReference type="Gene3D" id="3.40.1410.10">
    <property type="entry name" value="Chorismate lyase-like"/>
    <property type="match status" value="1"/>
</dbReference>
<feature type="domain" description="HTH gntR-type" evidence="4">
    <location>
        <begin position="18"/>
        <end position="86"/>
    </location>
</feature>
<gene>
    <name evidence="5" type="ORF">QJ043_05910</name>
</gene>
<evidence type="ECO:0000256" key="3">
    <source>
        <dbReference type="ARBA" id="ARBA00023163"/>
    </source>
</evidence>
<evidence type="ECO:0000313" key="5">
    <source>
        <dbReference type="EMBL" id="MDJ1129615.1"/>
    </source>
</evidence>
<name>A0ABT6ZKQ5_9ACTN</name>
<dbReference type="SMART" id="SM00866">
    <property type="entry name" value="UTRA"/>
    <property type="match status" value="1"/>
</dbReference>
<dbReference type="InterPro" id="IPR036390">
    <property type="entry name" value="WH_DNA-bd_sf"/>
</dbReference>
<evidence type="ECO:0000256" key="1">
    <source>
        <dbReference type="ARBA" id="ARBA00023015"/>
    </source>
</evidence>
<organism evidence="5 6">
    <name type="scientific">Kribbibacterium absianum</name>
    <dbReference type="NCBI Taxonomy" id="3044210"/>
    <lineage>
        <taxon>Bacteria</taxon>
        <taxon>Bacillati</taxon>
        <taxon>Actinomycetota</taxon>
        <taxon>Coriobacteriia</taxon>
        <taxon>Coriobacteriales</taxon>
        <taxon>Kribbibacteriaceae</taxon>
        <taxon>Kribbibacterium</taxon>
    </lineage>
</organism>
<dbReference type="Gene3D" id="1.10.10.10">
    <property type="entry name" value="Winged helix-like DNA-binding domain superfamily/Winged helix DNA-binding domain"/>
    <property type="match status" value="1"/>
</dbReference>
<dbReference type="Proteomes" id="UP001431693">
    <property type="component" value="Unassembled WGS sequence"/>
</dbReference>
<dbReference type="CDD" id="cd07377">
    <property type="entry name" value="WHTH_GntR"/>
    <property type="match status" value="1"/>
</dbReference>
<reference evidence="5" key="1">
    <citation type="submission" date="2023-05" db="EMBL/GenBank/DDBJ databases">
        <title>[olsenella] sp. nov., isolated from a pig farm feces dump.</title>
        <authorList>
            <person name="Chang Y.-H."/>
        </authorList>
    </citation>
    <scope>NUCLEOTIDE SEQUENCE</scope>
    <source>
        <strain evidence="5">YH-ols2217</strain>
    </source>
</reference>
<dbReference type="InterPro" id="IPR011663">
    <property type="entry name" value="UTRA"/>
</dbReference>
<keyword evidence="3" id="KW-0804">Transcription</keyword>
<dbReference type="SUPFAM" id="SSF64288">
    <property type="entry name" value="Chorismate lyase-like"/>
    <property type="match status" value="1"/>
</dbReference>
<dbReference type="InterPro" id="IPR036388">
    <property type="entry name" value="WH-like_DNA-bd_sf"/>
</dbReference>
<keyword evidence="2" id="KW-0238">DNA-binding</keyword>
<dbReference type="SUPFAM" id="SSF46785">
    <property type="entry name" value="Winged helix' DNA-binding domain"/>
    <property type="match status" value="1"/>
</dbReference>
<dbReference type="SMART" id="SM00345">
    <property type="entry name" value="HTH_GNTR"/>
    <property type="match status" value="1"/>
</dbReference>
<dbReference type="Pfam" id="PF00392">
    <property type="entry name" value="GntR"/>
    <property type="match status" value="1"/>
</dbReference>
<dbReference type="PANTHER" id="PTHR44846:SF1">
    <property type="entry name" value="MANNOSYL-D-GLYCERATE TRANSPORT_METABOLISM SYSTEM REPRESSOR MNGR-RELATED"/>
    <property type="match status" value="1"/>
</dbReference>
<sequence length="260" mass="29184">MDVLAMISQEPIDPDSDLPLYQQLRGRLLQVIASHSLDESTPLPTEVAIADALHLSRGTVRRCFEELVREGWVVRRRGHGTYINHGRQDRRRDATFNYTAEIQSLGKTPSSKVFGFRTVLAQPSLMQRLNVPMGEPVWEVRRIRYANDDPMQYATAYVPVRYCPDLTRKDAEQSLYAAIARQSGAMPAKAVELYEAISLDAKEAMALQVPCGAAAIRIMRTTYEQHGGTMETSIITCRGDLNRLLVTIEDGKSSFQKILS</sequence>
<dbReference type="Pfam" id="PF07702">
    <property type="entry name" value="UTRA"/>
    <property type="match status" value="1"/>
</dbReference>
<comment type="caution">
    <text evidence="5">The sequence shown here is derived from an EMBL/GenBank/DDBJ whole genome shotgun (WGS) entry which is preliminary data.</text>
</comment>
<dbReference type="InterPro" id="IPR028978">
    <property type="entry name" value="Chorismate_lyase_/UTRA_dom_sf"/>
</dbReference>
<dbReference type="RefSeq" id="WP_283712742.1">
    <property type="nucleotide sequence ID" value="NZ_JASJEW010000002.1"/>
</dbReference>
<dbReference type="PANTHER" id="PTHR44846">
    <property type="entry name" value="MANNOSYL-D-GLYCERATE TRANSPORT/METABOLISM SYSTEM REPRESSOR MNGR-RELATED"/>
    <property type="match status" value="1"/>
</dbReference>